<dbReference type="EMBL" id="VBPB01000352">
    <property type="protein sequence ID" value="TMQ69006.1"/>
    <property type="molecule type" value="Genomic_DNA"/>
</dbReference>
<dbReference type="InterPro" id="IPR032710">
    <property type="entry name" value="NTF2-like_dom_sf"/>
</dbReference>
<proteinExistence type="predicted"/>
<dbReference type="PANTHER" id="PTHR38436:SF1">
    <property type="entry name" value="ESTER CYCLASE"/>
    <property type="match status" value="1"/>
</dbReference>
<gene>
    <name evidence="1" type="ORF">E6K81_15870</name>
</gene>
<dbReference type="SUPFAM" id="SSF54427">
    <property type="entry name" value="NTF2-like"/>
    <property type="match status" value="1"/>
</dbReference>
<name>A0A538TZC5_UNCEI</name>
<reference evidence="1 2" key="1">
    <citation type="journal article" date="2019" name="Nat. Microbiol.">
        <title>Mediterranean grassland soil C-N compound turnover is dependent on rainfall and depth, and is mediated by genomically divergent microorganisms.</title>
        <authorList>
            <person name="Diamond S."/>
            <person name="Andeer P.F."/>
            <person name="Li Z."/>
            <person name="Crits-Christoph A."/>
            <person name="Burstein D."/>
            <person name="Anantharaman K."/>
            <person name="Lane K.R."/>
            <person name="Thomas B.C."/>
            <person name="Pan C."/>
            <person name="Northen T.R."/>
            <person name="Banfield J.F."/>
        </authorList>
    </citation>
    <scope>NUCLEOTIDE SEQUENCE [LARGE SCALE GENOMIC DNA]</scope>
    <source>
        <strain evidence="1">WS_11</strain>
    </source>
</reference>
<evidence type="ECO:0000313" key="2">
    <source>
        <dbReference type="Proteomes" id="UP000319771"/>
    </source>
</evidence>
<accession>A0A538TZC5</accession>
<dbReference type="InterPro" id="IPR009959">
    <property type="entry name" value="Cyclase_SnoaL-like"/>
</dbReference>
<comment type="caution">
    <text evidence="1">The sequence shown here is derived from an EMBL/GenBank/DDBJ whole genome shotgun (WGS) entry which is preliminary data.</text>
</comment>
<sequence>MSDQDLTRIARDIVNSYNTADWKLLKSILTPDALYNELGTQRQVKGPDQIVKTLQGWKQAMSDSDGKVTNVFVSGSNATLEITWQGTHDGPFTGPGGTLPASGRRQTTSAAMVVKFQGDKVKEIHHYFDMMSFLQQIGAMSAARA</sequence>
<evidence type="ECO:0000313" key="1">
    <source>
        <dbReference type="EMBL" id="TMQ69006.1"/>
    </source>
</evidence>
<dbReference type="Pfam" id="PF07366">
    <property type="entry name" value="SnoaL"/>
    <property type="match status" value="1"/>
</dbReference>
<dbReference type="AlphaFoldDB" id="A0A538TZC5"/>
<dbReference type="Proteomes" id="UP000319771">
    <property type="component" value="Unassembled WGS sequence"/>
</dbReference>
<dbReference type="GO" id="GO:0030638">
    <property type="term" value="P:polyketide metabolic process"/>
    <property type="evidence" value="ECO:0007669"/>
    <property type="project" value="InterPro"/>
</dbReference>
<dbReference type="Gene3D" id="3.10.450.50">
    <property type="match status" value="1"/>
</dbReference>
<organism evidence="1 2">
    <name type="scientific">Eiseniibacteriota bacterium</name>
    <dbReference type="NCBI Taxonomy" id="2212470"/>
    <lineage>
        <taxon>Bacteria</taxon>
        <taxon>Candidatus Eiseniibacteriota</taxon>
    </lineage>
</organism>
<dbReference type="PANTHER" id="PTHR38436">
    <property type="entry name" value="POLYKETIDE CYCLASE SNOAL-LIKE DOMAIN"/>
    <property type="match status" value="1"/>
</dbReference>
<protein>
    <submittedName>
        <fullName evidence="1">Ester cyclase</fullName>
    </submittedName>
</protein>